<dbReference type="Gene3D" id="3.40.50.150">
    <property type="entry name" value="Vaccinia Virus protein VP39"/>
    <property type="match status" value="2"/>
</dbReference>
<evidence type="ECO:0000256" key="1">
    <source>
        <dbReference type="ARBA" id="ARBA00008361"/>
    </source>
</evidence>
<reference evidence="7 8" key="1">
    <citation type="submission" date="2025-08" db="UniProtKB">
        <authorList>
            <consortium name="RefSeq"/>
        </authorList>
    </citation>
    <scope>IDENTIFICATION</scope>
</reference>
<keyword evidence="2 7" id="KW-0489">Methyltransferase</keyword>
<protein>
    <submittedName>
        <fullName evidence="7 8">EEF1A lysine and N-terminal methyltransferase</fullName>
    </submittedName>
</protein>
<dbReference type="RefSeq" id="XP_029636338.1">
    <property type="nucleotide sequence ID" value="XM_029780478.2"/>
</dbReference>
<dbReference type="RefSeq" id="XP_036358654.1">
    <property type="nucleotide sequence ID" value="XM_036502761.1"/>
</dbReference>
<dbReference type="PANTHER" id="PTHR12176:SF78">
    <property type="entry name" value="EEF1A LYSINE AND N-TERMINAL METHYLTRANSFERASE"/>
    <property type="match status" value="1"/>
</dbReference>
<dbReference type="GO" id="GO:0008168">
    <property type="term" value="F:methyltransferase activity"/>
    <property type="evidence" value="ECO:0007669"/>
    <property type="project" value="UniProtKB-KW"/>
</dbReference>
<dbReference type="AlphaFoldDB" id="A0A6P7SE71"/>
<dbReference type="KEGG" id="osn:115211789"/>
<dbReference type="Proteomes" id="UP000515154">
    <property type="component" value="Linkage group LG5"/>
</dbReference>
<organism evidence="6 7">
    <name type="scientific">Octopus sinensis</name>
    <name type="common">East Asian common octopus</name>
    <dbReference type="NCBI Taxonomy" id="2607531"/>
    <lineage>
        <taxon>Eukaryota</taxon>
        <taxon>Metazoa</taxon>
        <taxon>Spiralia</taxon>
        <taxon>Lophotrochozoa</taxon>
        <taxon>Mollusca</taxon>
        <taxon>Cephalopoda</taxon>
        <taxon>Coleoidea</taxon>
        <taxon>Octopodiformes</taxon>
        <taxon>Octopoda</taxon>
        <taxon>Incirrata</taxon>
        <taxon>Octopodidae</taxon>
        <taxon>Octopus</taxon>
    </lineage>
</organism>
<dbReference type="GO" id="GO:0032259">
    <property type="term" value="P:methylation"/>
    <property type="evidence" value="ECO:0007669"/>
    <property type="project" value="UniProtKB-KW"/>
</dbReference>
<sequence>MDLLPHHTRDFRSNAYWDRFFKTRGLKPFEWYGEFTDLCSVLCKYVKTTDKVLMVGCGNSQLSADMFDAGFKQIINIDTSSVVIKQMLDKNQTHRPEMKFLKMDVTEMNFTDGEFSVVIDKGTLDALLVNESEEVIENVDKALSQISRTMRLGARYLIITLLQEHILRKLLKFSSEMGFPIRFHRIEIEDQPLHKNTFCMPVFAVVITKFKKIPGLKQIFEIVRQVDSVQRVDTAEEVIAVINEMQKFAMMKQHLNKYTLADEQVVLELYSENIESSRYILYVLDSLKSYQTKYAVFIVPLKRETEWLFATNAGRRQLQKDANVQRLIIVTLQREHEYGDIEAIQEELSPYMLQLTPPKFMFGTKIPYLSVDDSISKDVEVVDKGRSEWNGTFRIENFLAEDEKYYRRLFFLGKQNLIQSECRLIQSDTKKKKVKKGKYHFVIDKDYLASKHHISTVAGFVLLPDFNELIYSGFRVLMIGLGGGVLASYIHHVFEKATIDVVEIDPEMVKVATKWFDFKEDSRMKAYVADGLDFMKQRAEQDEIIPYNMIVLDVNPNEDSPTQMCPPRPFLESDNLKHMKRLLSPKGVLVINTLLFNELIRKEALNQIKTEFQSIYQTNIEVEVNVILYVFPETTNIQTTDSRIPAELVKRLRLVDKCTSLNSTDLTESLKHLSIS</sequence>
<evidence type="ECO:0000313" key="8">
    <source>
        <dbReference type="RefSeq" id="XP_036358654.1"/>
    </source>
</evidence>
<name>A0A6P7SE71_9MOLL</name>
<keyword evidence="3" id="KW-0808">Transferase</keyword>
<evidence type="ECO:0000256" key="3">
    <source>
        <dbReference type="ARBA" id="ARBA00022679"/>
    </source>
</evidence>
<dbReference type="Pfam" id="PF01564">
    <property type="entry name" value="Spermine_synth"/>
    <property type="match status" value="1"/>
</dbReference>
<dbReference type="InterPro" id="IPR029063">
    <property type="entry name" value="SAM-dependent_MTases_sf"/>
</dbReference>
<evidence type="ECO:0000313" key="7">
    <source>
        <dbReference type="RefSeq" id="XP_029636338.1"/>
    </source>
</evidence>
<keyword evidence="6" id="KW-1185">Reference proteome</keyword>
<dbReference type="SUPFAM" id="SSF53335">
    <property type="entry name" value="S-adenosyl-L-methionine-dependent methyltransferases"/>
    <property type="match status" value="2"/>
</dbReference>
<feature type="domain" description="Methyltransferase" evidence="5">
    <location>
        <begin position="52"/>
        <end position="143"/>
    </location>
</feature>
<evidence type="ECO:0000259" key="5">
    <source>
        <dbReference type="Pfam" id="PF13649"/>
    </source>
</evidence>
<evidence type="ECO:0000313" key="6">
    <source>
        <dbReference type="Proteomes" id="UP000515154"/>
    </source>
</evidence>
<evidence type="ECO:0000256" key="2">
    <source>
        <dbReference type="ARBA" id="ARBA00022603"/>
    </source>
</evidence>
<dbReference type="FunFam" id="3.40.50.150:FF:000110">
    <property type="entry name" value="methyltransferase-like protein 13 isoform X1"/>
    <property type="match status" value="1"/>
</dbReference>
<proteinExistence type="inferred from homology"/>
<comment type="similarity">
    <text evidence="1">Belongs to the methyltransferase superfamily.</text>
</comment>
<evidence type="ECO:0000256" key="4">
    <source>
        <dbReference type="ARBA" id="ARBA00023268"/>
    </source>
</evidence>
<accession>A0A6P7SE71</accession>
<dbReference type="InterPro" id="IPR051419">
    <property type="entry name" value="Lys/N-term_MeTrsfase_sf"/>
</dbReference>
<dbReference type="PANTHER" id="PTHR12176">
    <property type="entry name" value="SAM-DEPENDENT METHYLTRANSFERASE SUPERFAMILY PROTEIN"/>
    <property type="match status" value="1"/>
</dbReference>
<keyword evidence="4" id="KW-0511">Multifunctional enzyme</keyword>
<dbReference type="InterPro" id="IPR041698">
    <property type="entry name" value="Methyltransf_25"/>
</dbReference>
<gene>
    <name evidence="7 8" type="primary">LOC115211789</name>
</gene>
<dbReference type="Pfam" id="PF13649">
    <property type="entry name" value="Methyltransf_25"/>
    <property type="match status" value="1"/>
</dbReference>
<dbReference type="CDD" id="cd02440">
    <property type="entry name" value="AdoMet_MTases"/>
    <property type="match status" value="2"/>
</dbReference>